<accession>A0ACC1IIN4</accession>
<protein>
    <submittedName>
        <fullName evidence="1">Uncharacterized protein</fullName>
    </submittedName>
</protein>
<evidence type="ECO:0000313" key="2">
    <source>
        <dbReference type="Proteomes" id="UP001150581"/>
    </source>
</evidence>
<gene>
    <name evidence="1" type="ORF">LPJ66_004792</name>
</gene>
<reference evidence="1" key="1">
    <citation type="submission" date="2022-07" db="EMBL/GenBank/DDBJ databases">
        <title>Phylogenomic reconstructions and comparative analyses of Kickxellomycotina fungi.</title>
        <authorList>
            <person name="Reynolds N.K."/>
            <person name="Stajich J.E."/>
            <person name="Barry K."/>
            <person name="Grigoriev I.V."/>
            <person name="Crous P."/>
            <person name="Smith M.E."/>
        </authorList>
    </citation>
    <scope>NUCLEOTIDE SEQUENCE</scope>
    <source>
        <strain evidence="1">Benny 63K</strain>
    </source>
</reference>
<keyword evidence="2" id="KW-1185">Reference proteome</keyword>
<dbReference type="EMBL" id="JANBPG010000608">
    <property type="protein sequence ID" value="KAJ1895094.1"/>
    <property type="molecule type" value="Genomic_DNA"/>
</dbReference>
<sequence length="238" mass="26788">MNIYPATSAASAATTWSIHTLRVPSNTNASSSSSPATRNRRQASLDGHTLLFEKERSIDQEHQNAIQAYDLLDSIRGRQNQLGRYLQEFSTFKSNPLGSAMCNNLEDKIHQMALLISRQQVELKRIIDKYDQSLVRSESTTSRVSSLEEWEEEMQTKKFTSLPGCAKLQNQEAPVTNWLSTSRMCTLKEVIEFSANDLKRIEASSLFTKYPPPPPPRKRTPSVSSLSSYNSSSYSGFL</sequence>
<proteinExistence type="predicted"/>
<comment type="caution">
    <text evidence="1">The sequence shown here is derived from an EMBL/GenBank/DDBJ whole genome shotgun (WGS) entry which is preliminary data.</text>
</comment>
<organism evidence="1 2">
    <name type="scientific">Kickxella alabastrina</name>
    <dbReference type="NCBI Taxonomy" id="61397"/>
    <lineage>
        <taxon>Eukaryota</taxon>
        <taxon>Fungi</taxon>
        <taxon>Fungi incertae sedis</taxon>
        <taxon>Zoopagomycota</taxon>
        <taxon>Kickxellomycotina</taxon>
        <taxon>Kickxellomycetes</taxon>
        <taxon>Kickxellales</taxon>
        <taxon>Kickxellaceae</taxon>
        <taxon>Kickxella</taxon>
    </lineage>
</organism>
<evidence type="ECO:0000313" key="1">
    <source>
        <dbReference type="EMBL" id="KAJ1895094.1"/>
    </source>
</evidence>
<name>A0ACC1IIN4_9FUNG</name>
<dbReference type="Proteomes" id="UP001150581">
    <property type="component" value="Unassembled WGS sequence"/>
</dbReference>